<proteinExistence type="predicted"/>
<keyword evidence="2" id="KW-0288">FMN</keyword>
<dbReference type="SUPFAM" id="SSF55469">
    <property type="entry name" value="FMN-dependent nitroreductase-like"/>
    <property type="match status" value="1"/>
</dbReference>
<gene>
    <name evidence="5" type="ORF">SAMN02745673_01909</name>
</gene>
<dbReference type="Proteomes" id="UP000190637">
    <property type="component" value="Unassembled WGS sequence"/>
</dbReference>
<sequence length="243" mass="26449">MNQRIAHSTGASEVTSPTTALSFSDVMRSRHSVREFLPDPVPPEVIRGVLEDAQSAPSHSNTQPWLVHVVSGAARDELSAELLAAYDEQRFSSDFTDTYGDGVYQERARSQGAKIYGKLGIARDDQEGRNEVIRDNLRFYGAPHVAMLFVPQLGDGVRAASDVGMYGQNFLLSLHARGFHGVPQAVHGLFADTVRKKLGVSDEFKLLFGIAFGTGKPDSPVFNLALGRIPLEESVVLHDTTLG</sequence>
<reference evidence="5 6" key="1">
    <citation type="submission" date="2017-02" db="EMBL/GenBank/DDBJ databases">
        <authorList>
            <person name="Peterson S.W."/>
        </authorList>
    </citation>
    <scope>NUCLEOTIDE SEQUENCE [LARGE SCALE GENOMIC DNA]</scope>
    <source>
        <strain evidence="5 6">DSM 45154</strain>
    </source>
</reference>
<dbReference type="AlphaFoldDB" id="A0A1T4PN82"/>
<evidence type="ECO:0000256" key="2">
    <source>
        <dbReference type="ARBA" id="ARBA00022643"/>
    </source>
</evidence>
<dbReference type="Pfam" id="PF00881">
    <property type="entry name" value="Nitroreductase"/>
    <property type="match status" value="1"/>
</dbReference>
<feature type="domain" description="Nitroreductase" evidence="4">
    <location>
        <begin position="28"/>
        <end position="213"/>
    </location>
</feature>
<evidence type="ECO:0000256" key="1">
    <source>
        <dbReference type="ARBA" id="ARBA00022630"/>
    </source>
</evidence>
<evidence type="ECO:0000256" key="3">
    <source>
        <dbReference type="ARBA" id="ARBA00023002"/>
    </source>
</evidence>
<dbReference type="InterPro" id="IPR000415">
    <property type="entry name" value="Nitroreductase-like"/>
</dbReference>
<keyword evidence="3" id="KW-0560">Oxidoreductase</keyword>
<protein>
    <submittedName>
        <fullName evidence="5">Nitroreductase</fullName>
    </submittedName>
</protein>
<dbReference type="CDD" id="cd02136">
    <property type="entry name" value="PnbA_NfnB-like"/>
    <property type="match status" value="1"/>
</dbReference>
<dbReference type="Gene3D" id="3.40.109.10">
    <property type="entry name" value="NADH Oxidase"/>
    <property type="match status" value="1"/>
</dbReference>
<dbReference type="PANTHER" id="PTHR23026">
    <property type="entry name" value="NADPH NITROREDUCTASE"/>
    <property type="match status" value="1"/>
</dbReference>
<dbReference type="EMBL" id="FUWS01000004">
    <property type="protein sequence ID" value="SJZ93055.1"/>
    <property type="molecule type" value="Genomic_DNA"/>
</dbReference>
<dbReference type="OrthoDB" id="9798230at2"/>
<dbReference type="InterPro" id="IPR029479">
    <property type="entry name" value="Nitroreductase"/>
</dbReference>
<organism evidence="5 6">
    <name type="scientific">Marinactinospora thermotolerans DSM 45154</name>
    <dbReference type="NCBI Taxonomy" id="1122192"/>
    <lineage>
        <taxon>Bacteria</taxon>
        <taxon>Bacillati</taxon>
        <taxon>Actinomycetota</taxon>
        <taxon>Actinomycetes</taxon>
        <taxon>Streptosporangiales</taxon>
        <taxon>Nocardiopsidaceae</taxon>
        <taxon>Marinactinospora</taxon>
    </lineage>
</organism>
<dbReference type="PANTHER" id="PTHR23026:SF90">
    <property type="entry name" value="IODOTYROSINE DEIODINASE 1"/>
    <property type="match status" value="1"/>
</dbReference>
<dbReference type="STRING" id="1122192.SAMN02745673_01909"/>
<accession>A0A1T4PN82</accession>
<dbReference type="GO" id="GO:0016491">
    <property type="term" value="F:oxidoreductase activity"/>
    <property type="evidence" value="ECO:0007669"/>
    <property type="project" value="UniProtKB-KW"/>
</dbReference>
<evidence type="ECO:0000313" key="6">
    <source>
        <dbReference type="Proteomes" id="UP000190637"/>
    </source>
</evidence>
<evidence type="ECO:0000313" key="5">
    <source>
        <dbReference type="EMBL" id="SJZ93055.1"/>
    </source>
</evidence>
<evidence type="ECO:0000259" key="4">
    <source>
        <dbReference type="Pfam" id="PF00881"/>
    </source>
</evidence>
<keyword evidence="6" id="KW-1185">Reference proteome</keyword>
<dbReference type="InterPro" id="IPR050627">
    <property type="entry name" value="Nitroreductase/BluB"/>
</dbReference>
<keyword evidence="1" id="KW-0285">Flavoprotein</keyword>
<name>A0A1T4PN82_9ACTN</name>